<proteinExistence type="predicted"/>
<feature type="region of interest" description="Disordered" evidence="1">
    <location>
        <begin position="217"/>
        <end position="285"/>
    </location>
</feature>
<dbReference type="OrthoDB" id="2507296at2759"/>
<feature type="compositionally biased region" description="Polar residues" evidence="1">
    <location>
        <begin position="272"/>
        <end position="285"/>
    </location>
</feature>
<dbReference type="EMBL" id="VSWC01000144">
    <property type="protein sequence ID" value="KAA1078323.1"/>
    <property type="molecule type" value="Genomic_DNA"/>
</dbReference>
<feature type="compositionally biased region" description="Basic and acidic residues" evidence="1">
    <location>
        <begin position="137"/>
        <end position="148"/>
    </location>
</feature>
<reference evidence="2 3" key="1">
    <citation type="submission" date="2019-05" db="EMBL/GenBank/DDBJ databases">
        <title>Emergence of the Ug99 lineage of the wheat stem rust pathogen through somatic hybridization.</title>
        <authorList>
            <person name="Li F."/>
            <person name="Upadhyaya N.M."/>
            <person name="Sperschneider J."/>
            <person name="Matny O."/>
            <person name="Nguyen-Phuc H."/>
            <person name="Mago R."/>
            <person name="Raley C."/>
            <person name="Miller M.E."/>
            <person name="Silverstein K.A.T."/>
            <person name="Henningsen E."/>
            <person name="Hirsch C.D."/>
            <person name="Visser B."/>
            <person name="Pretorius Z.A."/>
            <person name="Steffenson B.J."/>
            <person name="Schwessinger B."/>
            <person name="Dodds P.N."/>
            <person name="Figueroa M."/>
        </authorList>
    </citation>
    <scope>NUCLEOTIDE SEQUENCE [LARGE SCALE GENOMIC DNA]</scope>
    <source>
        <strain evidence="2">21-0</strain>
    </source>
</reference>
<sequence length="285" mass="32657">MSDSTSRPPNQPFHPPPIDYDRFKNDRRISRPPGVPTLWSRPSNQTDQTPPPPQPSASKIPDILPTRPRSSDDKKSKDVTKKLHPPYSQVKAQAVVKPSAPAMKNTSQPPKEVQHRTVVNLSKREKPPKDISTSSKAKIETSKDDRKPHLSQNNPSSNTKIKDNRQEIKTMPIEELESRHRHALRKLQQRLEENQAGASIDKVRLRKQYEQEIDQLRARMKHNEISTRPRTEQSRLNSTIPDKQGGLKPAQKVPQEDSSQTIDSRNPDLPPNFSNQSRRQSWLNY</sequence>
<evidence type="ECO:0000313" key="2">
    <source>
        <dbReference type="EMBL" id="KAA1078323.1"/>
    </source>
</evidence>
<gene>
    <name evidence="2" type="ORF">PGT21_033438</name>
</gene>
<protein>
    <submittedName>
        <fullName evidence="2">Uncharacterized protein</fullName>
    </submittedName>
</protein>
<feature type="compositionally biased region" description="Basic and acidic residues" evidence="1">
    <location>
        <begin position="69"/>
        <end position="81"/>
    </location>
</feature>
<keyword evidence="3" id="KW-1185">Reference proteome</keyword>
<organism evidence="2 3">
    <name type="scientific">Puccinia graminis f. sp. tritici</name>
    <dbReference type="NCBI Taxonomy" id="56615"/>
    <lineage>
        <taxon>Eukaryota</taxon>
        <taxon>Fungi</taxon>
        <taxon>Dikarya</taxon>
        <taxon>Basidiomycota</taxon>
        <taxon>Pucciniomycotina</taxon>
        <taxon>Pucciniomycetes</taxon>
        <taxon>Pucciniales</taxon>
        <taxon>Pucciniaceae</taxon>
        <taxon>Puccinia</taxon>
    </lineage>
</organism>
<evidence type="ECO:0000256" key="1">
    <source>
        <dbReference type="SAM" id="MobiDB-lite"/>
    </source>
</evidence>
<feature type="compositionally biased region" description="Basic and acidic residues" evidence="1">
    <location>
        <begin position="19"/>
        <end position="29"/>
    </location>
</feature>
<dbReference type="Proteomes" id="UP000324748">
    <property type="component" value="Unassembled WGS sequence"/>
</dbReference>
<feature type="region of interest" description="Disordered" evidence="1">
    <location>
        <begin position="1"/>
        <end position="178"/>
    </location>
</feature>
<accession>A0A5B0MPN1</accession>
<feature type="compositionally biased region" description="Pro residues" evidence="1">
    <location>
        <begin position="9"/>
        <end position="18"/>
    </location>
</feature>
<evidence type="ECO:0000313" key="3">
    <source>
        <dbReference type="Proteomes" id="UP000324748"/>
    </source>
</evidence>
<comment type="caution">
    <text evidence="2">The sequence shown here is derived from an EMBL/GenBank/DDBJ whole genome shotgun (WGS) entry which is preliminary data.</text>
</comment>
<feature type="compositionally biased region" description="Basic and acidic residues" evidence="1">
    <location>
        <begin position="217"/>
        <end position="233"/>
    </location>
</feature>
<dbReference type="AlphaFoldDB" id="A0A5B0MPN1"/>
<feature type="compositionally biased region" description="Polar residues" evidence="1">
    <location>
        <begin position="150"/>
        <end position="159"/>
    </location>
</feature>
<name>A0A5B0MPN1_PUCGR</name>